<name>A0A453N002_AEGTS</name>
<proteinExistence type="predicted"/>
<reference evidence="2" key="1">
    <citation type="journal article" date="2014" name="Science">
        <title>Ancient hybridizations among the ancestral genomes of bread wheat.</title>
        <authorList>
            <consortium name="International Wheat Genome Sequencing Consortium,"/>
            <person name="Marcussen T."/>
            <person name="Sandve S.R."/>
            <person name="Heier L."/>
            <person name="Spannagl M."/>
            <person name="Pfeifer M."/>
            <person name="Jakobsen K.S."/>
            <person name="Wulff B.B."/>
            <person name="Steuernagel B."/>
            <person name="Mayer K.F."/>
            <person name="Olsen O.A."/>
        </authorList>
    </citation>
    <scope>NUCLEOTIDE SEQUENCE [LARGE SCALE GENOMIC DNA]</scope>
    <source>
        <strain evidence="2">cv. AL8/78</strain>
    </source>
</reference>
<accession>A0A453N002</accession>
<sequence length="319" mass="35904">GEAAARGGAGCLAEADSSCTMSDLDLVAYINEENKRRKRRRIVLTKLHFESFLLGIAYLSTQRAPRDLGSFSDDEEKNIHRKYLLKGLYDGAEVTCYDQLRLTKRNFHDLCTMLRERAGQSGFGWDWINNKLSIDSEDVWIKYVAVRNLCVPHLIVLHICKIYLSLTILSLCVCVQANKKVGFYKNKVIKNWDAITTIYSKDHANGEGAVTGAETVVEPTMEPNEASPEVPHKTQRTGDAILCLLGDMKGSFNDALKSLEPLPLPQVTPPAEILATLEMIPDLARGDILRSYGKLILSERLYQALLELPMNFRKEWLLM</sequence>
<dbReference type="PANTHER" id="PTHR46929">
    <property type="entry name" value="EXPRESSED PROTEIN"/>
    <property type="match status" value="1"/>
</dbReference>
<dbReference type="EnsemblPlants" id="AET6Gv20161000.3">
    <property type="protein sequence ID" value="AET6Gv20161000.3"/>
    <property type="gene ID" value="AET6Gv20161000"/>
</dbReference>
<reference evidence="1" key="4">
    <citation type="submission" date="2019-03" db="UniProtKB">
        <authorList>
            <consortium name="EnsemblPlants"/>
        </authorList>
    </citation>
    <scope>IDENTIFICATION</scope>
</reference>
<evidence type="ECO:0000313" key="1">
    <source>
        <dbReference type="EnsemblPlants" id="AET6Gv20161000.3"/>
    </source>
</evidence>
<dbReference type="Proteomes" id="UP000015105">
    <property type="component" value="Chromosome 6D"/>
</dbReference>
<reference evidence="1" key="5">
    <citation type="journal article" date="2021" name="G3 (Bethesda)">
        <title>Aegilops tauschii genome assembly Aet v5.0 features greater sequence contiguity and improved annotation.</title>
        <authorList>
            <person name="Wang L."/>
            <person name="Zhu T."/>
            <person name="Rodriguez J.C."/>
            <person name="Deal K.R."/>
            <person name="Dubcovsky J."/>
            <person name="McGuire P.E."/>
            <person name="Lux T."/>
            <person name="Spannagl M."/>
            <person name="Mayer K.F.X."/>
            <person name="Baldrich P."/>
            <person name="Meyers B.C."/>
            <person name="Huo N."/>
            <person name="Gu Y.Q."/>
            <person name="Zhou H."/>
            <person name="Devos K.M."/>
            <person name="Bennetzen J.L."/>
            <person name="Unver T."/>
            <person name="Budak H."/>
            <person name="Gulick P.J."/>
            <person name="Galiba G."/>
            <person name="Kalapos B."/>
            <person name="Nelson D.R."/>
            <person name="Li P."/>
            <person name="You F.M."/>
            <person name="Luo M.C."/>
            <person name="Dvorak J."/>
        </authorList>
    </citation>
    <scope>NUCLEOTIDE SEQUENCE [LARGE SCALE GENOMIC DNA]</scope>
    <source>
        <strain evidence="1">cv. AL8/78</strain>
    </source>
</reference>
<protein>
    <recommendedName>
        <fullName evidence="3">Myb/SANT-like domain-containing protein</fullName>
    </recommendedName>
</protein>
<keyword evidence="2" id="KW-1185">Reference proteome</keyword>
<dbReference type="PANTHER" id="PTHR46929:SF34">
    <property type="entry name" value="MYB_SANT-LIKE DOMAIN-CONTAINING PROTEIN"/>
    <property type="match status" value="1"/>
</dbReference>
<evidence type="ECO:0008006" key="3">
    <source>
        <dbReference type="Google" id="ProtNLM"/>
    </source>
</evidence>
<reference evidence="2" key="2">
    <citation type="journal article" date="2017" name="Nat. Plants">
        <title>The Aegilops tauschii genome reveals multiple impacts of transposons.</title>
        <authorList>
            <person name="Zhao G."/>
            <person name="Zou C."/>
            <person name="Li K."/>
            <person name="Wang K."/>
            <person name="Li T."/>
            <person name="Gao L."/>
            <person name="Zhang X."/>
            <person name="Wang H."/>
            <person name="Yang Z."/>
            <person name="Liu X."/>
            <person name="Jiang W."/>
            <person name="Mao L."/>
            <person name="Kong X."/>
            <person name="Jiao Y."/>
            <person name="Jia J."/>
        </authorList>
    </citation>
    <scope>NUCLEOTIDE SEQUENCE [LARGE SCALE GENOMIC DNA]</scope>
    <source>
        <strain evidence="2">cv. AL8/78</strain>
    </source>
</reference>
<reference evidence="1" key="3">
    <citation type="journal article" date="2017" name="Nature">
        <title>Genome sequence of the progenitor of the wheat D genome Aegilops tauschii.</title>
        <authorList>
            <person name="Luo M.C."/>
            <person name="Gu Y.Q."/>
            <person name="Puiu D."/>
            <person name="Wang H."/>
            <person name="Twardziok S.O."/>
            <person name="Deal K.R."/>
            <person name="Huo N."/>
            <person name="Zhu T."/>
            <person name="Wang L."/>
            <person name="Wang Y."/>
            <person name="McGuire P.E."/>
            <person name="Liu S."/>
            <person name="Long H."/>
            <person name="Ramasamy R.K."/>
            <person name="Rodriguez J.C."/>
            <person name="Van S.L."/>
            <person name="Yuan L."/>
            <person name="Wang Z."/>
            <person name="Xia Z."/>
            <person name="Xiao L."/>
            <person name="Anderson O.D."/>
            <person name="Ouyang S."/>
            <person name="Liang Y."/>
            <person name="Zimin A.V."/>
            <person name="Pertea G."/>
            <person name="Qi P."/>
            <person name="Bennetzen J.L."/>
            <person name="Dai X."/>
            <person name="Dawson M.W."/>
            <person name="Muller H.G."/>
            <person name="Kugler K."/>
            <person name="Rivarola-Duarte L."/>
            <person name="Spannagl M."/>
            <person name="Mayer K.F.X."/>
            <person name="Lu F.H."/>
            <person name="Bevan M.W."/>
            <person name="Leroy P."/>
            <person name="Li P."/>
            <person name="You F.M."/>
            <person name="Sun Q."/>
            <person name="Liu Z."/>
            <person name="Lyons E."/>
            <person name="Wicker T."/>
            <person name="Salzberg S.L."/>
            <person name="Devos K.M."/>
            <person name="Dvorak J."/>
        </authorList>
    </citation>
    <scope>NUCLEOTIDE SEQUENCE [LARGE SCALE GENOMIC DNA]</scope>
    <source>
        <strain evidence="1">cv. AL8/78</strain>
    </source>
</reference>
<dbReference type="Gramene" id="AET6Gv20161000.3">
    <property type="protein sequence ID" value="AET6Gv20161000.3"/>
    <property type="gene ID" value="AET6Gv20161000"/>
</dbReference>
<dbReference type="AlphaFoldDB" id="A0A453N002"/>
<organism evidence="1 2">
    <name type="scientific">Aegilops tauschii subsp. strangulata</name>
    <name type="common">Goatgrass</name>
    <dbReference type="NCBI Taxonomy" id="200361"/>
    <lineage>
        <taxon>Eukaryota</taxon>
        <taxon>Viridiplantae</taxon>
        <taxon>Streptophyta</taxon>
        <taxon>Embryophyta</taxon>
        <taxon>Tracheophyta</taxon>
        <taxon>Spermatophyta</taxon>
        <taxon>Magnoliopsida</taxon>
        <taxon>Liliopsida</taxon>
        <taxon>Poales</taxon>
        <taxon>Poaceae</taxon>
        <taxon>BOP clade</taxon>
        <taxon>Pooideae</taxon>
        <taxon>Triticodae</taxon>
        <taxon>Triticeae</taxon>
        <taxon>Triticinae</taxon>
        <taxon>Aegilops</taxon>
    </lineage>
</organism>
<evidence type="ECO:0000313" key="2">
    <source>
        <dbReference type="Proteomes" id="UP000015105"/>
    </source>
</evidence>